<evidence type="ECO:0000313" key="4">
    <source>
        <dbReference type="Proteomes" id="UP000217076"/>
    </source>
</evidence>
<feature type="compositionally biased region" description="Basic and acidic residues" evidence="1">
    <location>
        <begin position="18"/>
        <end position="30"/>
    </location>
</feature>
<dbReference type="Pfam" id="PF25181">
    <property type="entry name" value="Phage_Bbp19"/>
    <property type="match status" value="1"/>
</dbReference>
<dbReference type="OrthoDB" id="8450036at2"/>
<reference evidence="4" key="1">
    <citation type="submission" date="2016-10" db="EMBL/GenBank/DDBJ databases">
        <authorList>
            <person name="Varghese N."/>
            <person name="Submissions S."/>
        </authorList>
    </citation>
    <scope>NUCLEOTIDE SEQUENCE [LARGE SCALE GENOMIC DNA]</scope>
    <source>
        <strain evidence="4">930I</strain>
    </source>
</reference>
<dbReference type="STRING" id="83401.SAMN05421742_102101"/>
<evidence type="ECO:0000256" key="1">
    <source>
        <dbReference type="SAM" id="MobiDB-lite"/>
    </source>
</evidence>
<name>A0A1G7W7E1_9PROT</name>
<organism evidence="3 4">
    <name type="scientific">Roseospirillum parvum</name>
    <dbReference type="NCBI Taxonomy" id="83401"/>
    <lineage>
        <taxon>Bacteria</taxon>
        <taxon>Pseudomonadati</taxon>
        <taxon>Pseudomonadota</taxon>
        <taxon>Alphaproteobacteria</taxon>
        <taxon>Rhodospirillales</taxon>
        <taxon>Rhodospirillaceae</taxon>
        <taxon>Roseospirillum</taxon>
    </lineage>
</organism>
<evidence type="ECO:0000313" key="3">
    <source>
        <dbReference type="EMBL" id="SDG67821.1"/>
    </source>
</evidence>
<proteinExistence type="predicted"/>
<keyword evidence="4" id="KW-1185">Reference proteome</keyword>
<protein>
    <recommendedName>
        <fullName evidence="2">Bbp19-like phage domain-containing protein</fullName>
    </recommendedName>
</protein>
<gene>
    <name evidence="3" type="ORF">SAMN05421742_102101</name>
</gene>
<feature type="region of interest" description="Disordered" evidence="1">
    <location>
        <begin position="1"/>
        <end position="30"/>
    </location>
</feature>
<accession>A0A1G7W7E1</accession>
<dbReference type="Proteomes" id="UP000217076">
    <property type="component" value="Unassembled WGS sequence"/>
</dbReference>
<evidence type="ECO:0000259" key="2">
    <source>
        <dbReference type="Pfam" id="PF25181"/>
    </source>
</evidence>
<dbReference type="EMBL" id="FNCV01000002">
    <property type="protein sequence ID" value="SDG67821.1"/>
    <property type="molecule type" value="Genomic_DNA"/>
</dbReference>
<sequence length="92" mass="9869">MSEPVLPPMASLGGGWESLERRPADPDQTPDHLARAFARCFAGPSGELALAHLESLTRQRVLAPEAGDAALWHLEGQRHLVARILALIAAGR</sequence>
<dbReference type="AlphaFoldDB" id="A0A1G7W7E1"/>
<feature type="domain" description="Bbp19-like phage" evidence="2">
    <location>
        <begin position="37"/>
        <end position="88"/>
    </location>
</feature>
<dbReference type="InterPro" id="IPR057447">
    <property type="entry name" value="Bbp19-like_phage"/>
</dbReference>
<dbReference type="RefSeq" id="WP_092615547.1">
    <property type="nucleotide sequence ID" value="NZ_FNCV01000002.1"/>
</dbReference>